<dbReference type="Gene3D" id="3.90.580.10">
    <property type="entry name" value="Zinc finger, CHC2-type domain"/>
    <property type="match status" value="1"/>
</dbReference>
<evidence type="ECO:0000313" key="1">
    <source>
        <dbReference type="EMBL" id="GJM49436.1"/>
    </source>
</evidence>
<evidence type="ECO:0000313" key="4">
    <source>
        <dbReference type="Proteomes" id="UP001208692"/>
    </source>
</evidence>
<comment type="caution">
    <text evidence="1">The sequence shown here is derived from an EMBL/GenBank/DDBJ whole genome shotgun (WGS) entry which is preliminary data.</text>
</comment>
<dbReference type="EMBL" id="BQKA01000006">
    <property type="protein sequence ID" value="GJM49436.1"/>
    <property type="molecule type" value="Genomic_DNA"/>
</dbReference>
<dbReference type="AlphaFoldDB" id="A0AAV5AQ59"/>
<sequence length="938" mass="109492">MFDKDKIWDATEGGLTFFQDEFSSEIGSARGNLKKFSVRANDDTPSGSLHRNRDGIWTFKDFGTSEPAMNAIDYVMHRDRCTFLEACRTLYCQYNIPLPDGTKNNGVVTFADEKERPEGYFEVKFYDKIQNKKAAKRIFPFATQELFDWYDFKEIETYSFVFRNKENGRLTLKTIASTPEFPIFGYDKDFYVKLYQPYASKEFKHTFIGSKSGKRIIYGWRNILENENFKTIQRLLTLIKSAENEIEKREYYKEIEDLKADKIFIATGGSDGINLASLGYDVIWLNSETELINEAEHYQLTQFYKEIFYVPDLDETGVKQAVALAEKFIDIKLLWLPKTLLEKKKKDFADWVRSLKTQYPIEGLQHLLKNMLTQAHNFQFWDYSEKGVVQLNALKLLHFLECKNFKLLKENFINEDGTERDGTFIQIKDNIITKFTPSEIKNEVRFWLQSKFLPTSIQEKLVKTPYFNQSLLKLLPMFDYEKQVTGENFQWYFFENQAVRVTADEIKMVKYTDKMPSKIWRDAINPHPIELEKPFFEVYTDDKGRKRVKLLSNESNYLKVLINSSRVFWEKDADEEQRDLNPFQIYSKNLTDDENYQQEIHLLNKMSCVGYLLHQHKSLPNAFMVLGVDFKVGNSVKGSYGGTGKTFLLKGIGELLNMKYIEGETLRSDNFPYNGVTPKTEFVLIDDISLYQNYRSLYTNITGNFIANQKGGKKYDLPFHNSPKIGGTTNFAPNLDDGSTDRRLFFYHNSDYYHKATYNNDYHFSRKISDDFGGREILGMNYPAREKNADLMFMLQCLQLYLSEKQMIEAPKDSIVQKSQLMRLGDHFLSFFKDYFSEKTDEFGNKETTLDTFIEKSVFNNEAKENLGKFAHSSQVIKEKLLLFCQVNGWEYLEKKHRNISGITTMHFCIVTGGEKTQKSTTEVPTPTPDNLVDDIAF</sequence>
<organism evidence="1 3">
    <name type="scientific">Capnocytophaga catalasegens</name>
    <dbReference type="NCBI Taxonomy" id="1004260"/>
    <lineage>
        <taxon>Bacteria</taxon>
        <taxon>Pseudomonadati</taxon>
        <taxon>Bacteroidota</taxon>
        <taxon>Flavobacteriia</taxon>
        <taxon>Flavobacteriales</taxon>
        <taxon>Flavobacteriaceae</taxon>
        <taxon>Capnocytophaga</taxon>
    </lineage>
</organism>
<gene>
    <name evidence="1" type="ORF">RCZ15_04110</name>
    <name evidence="2" type="ORF">RCZ16_09030</name>
</gene>
<dbReference type="GO" id="GO:0008270">
    <property type="term" value="F:zinc ion binding"/>
    <property type="evidence" value="ECO:0007669"/>
    <property type="project" value="InterPro"/>
</dbReference>
<evidence type="ECO:0008006" key="5">
    <source>
        <dbReference type="Google" id="ProtNLM"/>
    </source>
</evidence>
<dbReference type="RefSeq" id="WP_264846031.1">
    <property type="nucleotide sequence ID" value="NZ_BPMA01000016.1"/>
</dbReference>
<dbReference type="GO" id="GO:0006260">
    <property type="term" value="P:DNA replication"/>
    <property type="evidence" value="ECO:0007669"/>
    <property type="project" value="InterPro"/>
</dbReference>
<evidence type="ECO:0000313" key="2">
    <source>
        <dbReference type="EMBL" id="GJM52586.1"/>
    </source>
</evidence>
<protein>
    <recommendedName>
        <fullName evidence="5">DNA primase</fullName>
    </recommendedName>
</protein>
<name>A0AAV5AQ59_9FLAO</name>
<dbReference type="Proteomes" id="UP001208692">
    <property type="component" value="Unassembled WGS sequence"/>
</dbReference>
<evidence type="ECO:0000313" key="3">
    <source>
        <dbReference type="Proteomes" id="UP001207736"/>
    </source>
</evidence>
<dbReference type="EMBL" id="BQKB01000013">
    <property type="protein sequence ID" value="GJM52586.1"/>
    <property type="molecule type" value="Genomic_DNA"/>
</dbReference>
<dbReference type="InterPro" id="IPR036977">
    <property type="entry name" value="DNA_primase_Znf_CHC2"/>
</dbReference>
<keyword evidence="4" id="KW-1185">Reference proteome</keyword>
<dbReference type="Proteomes" id="UP001207736">
    <property type="component" value="Unassembled WGS sequence"/>
</dbReference>
<proteinExistence type="predicted"/>
<accession>A0AAV5AQ59</accession>
<dbReference type="GO" id="GO:0003677">
    <property type="term" value="F:DNA binding"/>
    <property type="evidence" value="ECO:0007669"/>
    <property type="project" value="InterPro"/>
</dbReference>
<reference evidence="1 4" key="1">
    <citation type="submission" date="2021-11" db="EMBL/GenBank/DDBJ databases">
        <title>Draft genome sequence of Capnocytophaga sp. strain KC07075 isolated from cat oral cavity.</title>
        <authorList>
            <person name="Suzuki M."/>
            <person name="Imaoka K."/>
            <person name="Kimura M."/>
            <person name="Morikawa S."/>
            <person name="Maeda K."/>
        </authorList>
    </citation>
    <scope>NUCLEOTIDE SEQUENCE</scope>
    <source>
        <strain evidence="1">KC07075</strain>
        <strain evidence="2 4">KC07079</strain>
    </source>
</reference>